<comment type="caution">
    <text evidence="4">The sequence shown here is derived from an EMBL/GenBank/DDBJ whole genome shotgun (WGS) entry which is preliminary data.</text>
</comment>
<dbReference type="CDD" id="cd04369">
    <property type="entry name" value="Bromodomain"/>
    <property type="match status" value="1"/>
</dbReference>
<dbReference type="InterPro" id="IPR018359">
    <property type="entry name" value="Bromodomain_CS"/>
</dbReference>
<dbReference type="InterPro" id="IPR001487">
    <property type="entry name" value="Bromodomain"/>
</dbReference>
<dbReference type="SUPFAM" id="SSF47370">
    <property type="entry name" value="Bromodomain"/>
    <property type="match status" value="1"/>
</dbReference>
<dbReference type="AlphaFoldDB" id="A0A1J4KPT8"/>
<name>A0A1J4KPT8_9EUKA</name>
<dbReference type="OrthoDB" id="6017at2759"/>
<dbReference type="PROSITE" id="PS50014">
    <property type="entry name" value="BROMODOMAIN_2"/>
    <property type="match status" value="1"/>
</dbReference>
<dbReference type="GeneID" id="94833958"/>
<dbReference type="PANTHER" id="PTHR46136">
    <property type="entry name" value="TRANSCRIPTION FACTOR GTE8"/>
    <property type="match status" value="1"/>
</dbReference>
<dbReference type="EMBL" id="MLAK01000548">
    <property type="protein sequence ID" value="OHT13122.1"/>
    <property type="molecule type" value="Genomic_DNA"/>
</dbReference>
<evidence type="ECO:0000313" key="5">
    <source>
        <dbReference type="Proteomes" id="UP000179807"/>
    </source>
</evidence>
<evidence type="ECO:0000256" key="2">
    <source>
        <dbReference type="PROSITE-ProRule" id="PRU00035"/>
    </source>
</evidence>
<protein>
    <submittedName>
        <fullName evidence="4">Bromodomain containing protein</fullName>
    </submittedName>
</protein>
<feature type="domain" description="Bromo" evidence="3">
    <location>
        <begin position="20"/>
        <end position="92"/>
    </location>
</feature>
<sequence>MSKISKRIRVICIDIMDKLMKLPCAKVFLDPVDPVKDNVPTYLQVIKHPIHLRLINKRLLNNEYSGISHWDKDMNLVWNNAEKFYQKTSYIGILANELHKHYDKEYQRIKLQRLAKWSRAVFGFKSQLEKLFDTIPPVVGALAQFPEKSSTEKLKPFSEEELNIFIRMSLYLRNSHDSKKMAQIVQHFQPDIVFSSLDNEIDVNDLEITTLYALRDYVTYRLAEMNLVYPK</sequence>
<dbReference type="Proteomes" id="UP000179807">
    <property type="component" value="Unassembled WGS sequence"/>
</dbReference>
<dbReference type="InterPro" id="IPR052442">
    <property type="entry name" value="Env_Response_Regulator"/>
</dbReference>
<reference evidence="4" key="1">
    <citation type="submission" date="2016-10" db="EMBL/GenBank/DDBJ databases">
        <authorList>
            <person name="Benchimol M."/>
            <person name="Almeida L.G."/>
            <person name="Vasconcelos A.T."/>
            <person name="Perreira-Neves A."/>
            <person name="Rosa I.A."/>
            <person name="Tasca T."/>
            <person name="Bogo M.R."/>
            <person name="de Souza W."/>
        </authorList>
    </citation>
    <scope>NUCLEOTIDE SEQUENCE [LARGE SCALE GENOMIC DNA]</scope>
    <source>
        <strain evidence="4">K</strain>
    </source>
</reference>
<evidence type="ECO:0000313" key="4">
    <source>
        <dbReference type="EMBL" id="OHT13122.1"/>
    </source>
</evidence>
<dbReference type="RefSeq" id="XP_068366258.1">
    <property type="nucleotide sequence ID" value="XM_068499254.1"/>
</dbReference>
<accession>A0A1J4KPT8</accession>
<organism evidence="4 5">
    <name type="scientific">Tritrichomonas foetus</name>
    <dbReference type="NCBI Taxonomy" id="1144522"/>
    <lineage>
        <taxon>Eukaryota</taxon>
        <taxon>Metamonada</taxon>
        <taxon>Parabasalia</taxon>
        <taxon>Tritrichomonadida</taxon>
        <taxon>Tritrichomonadidae</taxon>
        <taxon>Tritrichomonas</taxon>
    </lineage>
</organism>
<dbReference type="PRINTS" id="PR00503">
    <property type="entry name" value="BROMODOMAIN"/>
</dbReference>
<dbReference type="PROSITE" id="PS00633">
    <property type="entry name" value="BROMODOMAIN_1"/>
    <property type="match status" value="1"/>
</dbReference>
<dbReference type="Gene3D" id="1.20.920.10">
    <property type="entry name" value="Bromodomain-like"/>
    <property type="match status" value="1"/>
</dbReference>
<dbReference type="VEuPathDB" id="TrichDB:TRFO_16886"/>
<proteinExistence type="predicted"/>
<keyword evidence="5" id="KW-1185">Reference proteome</keyword>
<dbReference type="SMART" id="SM00297">
    <property type="entry name" value="BROMO"/>
    <property type="match status" value="1"/>
</dbReference>
<keyword evidence="1 2" id="KW-0103">Bromodomain</keyword>
<dbReference type="InterPro" id="IPR036427">
    <property type="entry name" value="Bromodomain-like_sf"/>
</dbReference>
<dbReference type="Pfam" id="PF00439">
    <property type="entry name" value="Bromodomain"/>
    <property type="match status" value="1"/>
</dbReference>
<evidence type="ECO:0000256" key="1">
    <source>
        <dbReference type="ARBA" id="ARBA00023117"/>
    </source>
</evidence>
<dbReference type="PANTHER" id="PTHR46136:SF1">
    <property type="entry name" value="TRANSCRIPTION FACTOR GTE11-RELATED"/>
    <property type="match status" value="1"/>
</dbReference>
<evidence type="ECO:0000259" key="3">
    <source>
        <dbReference type="PROSITE" id="PS50014"/>
    </source>
</evidence>
<gene>
    <name evidence="4" type="ORF">TRFO_16886</name>
</gene>